<feature type="domain" description="Isochorismatase-like" evidence="3">
    <location>
        <begin position="24"/>
        <end position="201"/>
    </location>
</feature>
<dbReference type="Pfam" id="PF00857">
    <property type="entry name" value="Isochorismatase"/>
    <property type="match status" value="1"/>
</dbReference>
<evidence type="ECO:0000256" key="2">
    <source>
        <dbReference type="ARBA" id="ARBA00022801"/>
    </source>
</evidence>
<dbReference type="InterPro" id="IPR050272">
    <property type="entry name" value="Isochorismatase-like_hydrls"/>
</dbReference>
<dbReference type="GO" id="GO:0016787">
    <property type="term" value="F:hydrolase activity"/>
    <property type="evidence" value="ECO:0007669"/>
    <property type="project" value="UniProtKB-KW"/>
</dbReference>
<sequence>MSNMQTPPDVADPSTLGCYQSSQTALLLLDFHSLFVEKAGGPGAPTALATAVKLRIWAKSQGIMVIHALLNIDKSPYPTCKGADRLSAVLNAMKSSGGEEPEELLHNYDDGDITFTRSPGHVSALKSPGLQDYLKEKGIKSLILTKVSTSGCGMRTAVPATDDEYVVTIISDGYADADKNLHDVLLQRVLASRAYVTTAAEFQENYISSIDQ</sequence>
<keyword evidence="2" id="KW-0378">Hydrolase</keyword>
<dbReference type="PANTHER" id="PTHR43540:SF1">
    <property type="entry name" value="ISOCHORISMATASE HYDROLASE"/>
    <property type="match status" value="1"/>
</dbReference>
<evidence type="ECO:0000256" key="1">
    <source>
        <dbReference type="ARBA" id="ARBA00006336"/>
    </source>
</evidence>
<evidence type="ECO:0000313" key="5">
    <source>
        <dbReference type="Proteomes" id="UP000716446"/>
    </source>
</evidence>
<dbReference type="PANTHER" id="PTHR43540">
    <property type="entry name" value="PEROXYUREIDOACRYLATE/UREIDOACRYLATE AMIDOHYDROLASE-RELATED"/>
    <property type="match status" value="1"/>
</dbReference>
<reference evidence="4" key="1">
    <citation type="submission" date="2020-06" db="EMBL/GenBank/DDBJ databases">
        <authorList>
            <person name="Onetto C."/>
        </authorList>
    </citation>
    <scope>NUCLEOTIDE SEQUENCE</scope>
</reference>
<dbReference type="InterPro" id="IPR000868">
    <property type="entry name" value="Isochorismatase-like_dom"/>
</dbReference>
<protein>
    <recommendedName>
        <fullName evidence="3">Isochorismatase-like domain-containing protein</fullName>
    </recommendedName>
</protein>
<evidence type="ECO:0000259" key="3">
    <source>
        <dbReference type="Pfam" id="PF00857"/>
    </source>
</evidence>
<dbReference type="InterPro" id="IPR036380">
    <property type="entry name" value="Isochorismatase-like_sf"/>
</dbReference>
<dbReference type="EMBL" id="CAIJEN010000002">
    <property type="protein sequence ID" value="CAD0083527.1"/>
    <property type="molecule type" value="Genomic_DNA"/>
</dbReference>
<dbReference type="SUPFAM" id="SSF52499">
    <property type="entry name" value="Isochorismatase-like hydrolases"/>
    <property type="match status" value="1"/>
</dbReference>
<organism evidence="4 5">
    <name type="scientific">Aureobasidium vineae</name>
    <dbReference type="NCBI Taxonomy" id="2773715"/>
    <lineage>
        <taxon>Eukaryota</taxon>
        <taxon>Fungi</taxon>
        <taxon>Dikarya</taxon>
        <taxon>Ascomycota</taxon>
        <taxon>Pezizomycotina</taxon>
        <taxon>Dothideomycetes</taxon>
        <taxon>Dothideomycetidae</taxon>
        <taxon>Dothideales</taxon>
        <taxon>Saccotheciaceae</taxon>
        <taxon>Aureobasidium</taxon>
    </lineage>
</organism>
<evidence type="ECO:0000313" key="4">
    <source>
        <dbReference type="EMBL" id="CAD0083527.1"/>
    </source>
</evidence>
<name>A0A9N8JEE1_9PEZI</name>
<gene>
    <name evidence="4" type="ORF">AWRI4619_LOCUS2094</name>
</gene>
<dbReference type="Gene3D" id="3.40.50.850">
    <property type="entry name" value="Isochorismatase-like"/>
    <property type="match status" value="1"/>
</dbReference>
<comment type="caution">
    <text evidence="4">The sequence shown here is derived from an EMBL/GenBank/DDBJ whole genome shotgun (WGS) entry which is preliminary data.</text>
</comment>
<accession>A0A9N8JEE1</accession>
<comment type="similarity">
    <text evidence="1">Belongs to the isochorismatase family.</text>
</comment>
<proteinExistence type="inferred from homology"/>
<keyword evidence="5" id="KW-1185">Reference proteome</keyword>
<dbReference type="Proteomes" id="UP000716446">
    <property type="component" value="Unassembled WGS sequence"/>
</dbReference>
<dbReference type="AlphaFoldDB" id="A0A9N8JEE1"/>